<gene>
    <name evidence="1" type="ORF">H6G24_21085</name>
</gene>
<reference evidence="1 2" key="1">
    <citation type="journal article" date="2020" name="ISME J.">
        <title>Comparative genomics reveals insights into cyanobacterial evolution and habitat adaptation.</title>
        <authorList>
            <person name="Chen M.Y."/>
            <person name="Teng W.K."/>
            <person name="Zhao L."/>
            <person name="Hu C.X."/>
            <person name="Zhou Y.K."/>
            <person name="Han B.P."/>
            <person name="Song L.R."/>
            <person name="Shu W.S."/>
        </authorList>
    </citation>
    <scope>NUCLEOTIDE SEQUENCE [LARGE SCALE GENOMIC DNA]</scope>
    <source>
        <strain evidence="1 2">FACHB-288</strain>
    </source>
</reference>
<evidence type="ECO:0000313" key="2">
    <source>
        <dbReference type="Proteomes" id="UP000658514"/>
    </source>
</evidence>
<dbReference type="Proteomes" id="UP000658514">
    <property type="component" value="Unassembled WGS sequence"/>
</dbReference>
<keyword evidence="2" id="KW-1185">Reference proteome</keyword>
<proteinExistence type="predicted"/>
<sequence length="45" mass="4904">MPNAPSRRAAIPLHPQEDGVSRRLLINLIKSIGELSNRLDGVAAR</sequence>
<dbReference type="EMBL" id="JACJQH010000034">
    <property type="protein sequence ID" value="MBD2197974.1"/>
    <property type="molecule type" value="Genomic_DNA"/>
</dbReference>
<name>A0ABR8AE06_9CYAN</name>
<organism evidence="1 2">
    <name type="scientific">Calothrix parietina FACHB-288</name>
    <dbReference type="NCBI Taxonomy" id="2692896"/>
    <lineage>
        <taxon>Bacteria</taxon>
        <taxon>Bacillati</taxon>
        <taxon>Cyanobacteriota</taxon>
        <taxon>Cyanophyceae</taxon>
        <taxon>Nostocales</taxon>
        <taxon>Calotrichaceae</taxon>
        <taxon>Calothrix</taxon>
    </lineage>
</organism>
<comment type="caution">
    <text evidence="1">The sequence shown here is derived from an EMBL/GenBank/DDBJ whole genome shotgun (WGS) entry which is preliminary data.</text>
</comment>
<protein>
    <submittedName>
        <fullName evidence="1">Uncharacterized protein</fullName>
    </submittedName>
</protein>
<evidence type="ECO:0000313" key="1">
    <source>
        <dbReference type="EMBL" id="MBD2197974.1"/>
    </source>
</evidence>
<dbReference type="RefSeq" id="WP_190546019.1">
    <property type="nucleotide sequence ID" value="NZ_CAWPNO010000067.1"/>
</dbReference>
<accession>A0ABR8AE06</accession>